<keyword evidence="4" id="KW-0479">Metal-binding</keyword>
<dbReference type="GO" id="GO:0008270">
    <property type="term" value="F:zinc ion binding"/>
    <property type="evidence" value="ECO:0007669"/>
    <property type="project" value="UniProtKB-KW"/>
</dbReference>
<evidence type="ECO:0000256" key="8">
    <source>
        <dbReference type="PROSITE-ProRule" id="PRU00175"/>
    </source>
</evidence>
<comment type="catalytic activity">
    <reaction evidence="1">
        <text>S-ubiquitinyl-[E2 ubiquitin-conjugating enzyme]-L-cysteine + [acceptor protein]-L-lysine = [E2 ubiquitin-conjugating enzyme]-L-cysteine + N(6)-ubiquitinyl-[acceptor protein]-L-lysine.</text>
        <dbReference type="EC" id="2.3.2.27"/>
    </reaction>
</comment>
<keyword evidence="3" id="KW-0808">Transferase</keyword>
<evidence type="ECO:0000256" key="1">
    <source>
        <dbReference type="ARBA" id="ARBA00000900"/>
    </source>
</evidence>
<comment type="caution">
    <text evidence="11">The sequence shown here is derived from an EMBL/GenBank/DDBJ whole genome shotgun (WGS) entry which is preliminary data.</text>
</comment>
<feature type="region of interest" description="Disordered" evidence="9">
    <location>
        <begin position="26"/>
        <end position="46"/>
    </location>
</feature>
<dbReference type="Pfam" id="PF13639">
    <property type="entry name" value="zf-RING_2"/>
    <property type="match status" value="1"/>
</dbReference>
<sequence length="216" mass="23514">MDFDTLHPISGNRDLSQQFPPFHFSLINPTPLQDSSDPDQVNSESPIAHDSLDRIVLVNPVTQGMVVIEPGGSSSSSNLDSLLQDLLSKGGQLPASKSSIESLPGVEIGGDEKNSECVVCLEEWGLAGFAKEMPCKHRFHQKCIEKWLGIHGSCPVCRYKLPTENGDDLNKKVSNGQRREIWLSFSFGSNGNRGNAETTEQPIASTSASLDDEMES</sequence>
<evidence type="ECO:0000256" key="2">
    <source>
        <dbReference type="ARBA" id="ARBA00012483"/>
    </source>
</evidence>
<dbReference type="EMBL" id="CAMAPF010000058">
    <property type="protein sequence ID" value="CAH9087291.1"/>
    <property type="molecule type" value="Genomic_DNA"/>
</dbReference>
<evidence type="ECO:0000259" key="10">
    <source>
        <dbReference type="PROSITE" id="PS50089"/>
    </source>
</evidence>
<dbReference type="GO" id="GO:0061630">
    <property type="term" value="F:ubiquitin protein ligase activity"/>
    <property type="evidence" value="ECO:0007669"/>
    <property type="project" value="UniProtKB-EC"/>
</dbReference>
<evidence type="ECO:0000256" key="5">
    <source>
        <dbReference type="ARBA" id="ARBA00022771"/>
    </source>
</evidence>
<dbReference type="PANTHER" id="PTHR15710:SF132">
    <property type="entry name" value="E3 UBIQUITIN-PROTEIN LIGASE MPSR1"/>
    <property type="match status" value="1"/>
</dbReference>
<keyword evidence="12" id="KW-1185">Reference proteome</keyword>
<evidence type="ECO:0000313" key="11">
    <source>
        <dbReference type="EMBL" id="CAH9087291.1"/>
    </source>
</evidence>
<dbReference type="InterPro" id="IPR013083">
    <property type="entry name" value="Znf_RING/FYVE/PHD"/>
</dbReference>
<feature type="domain" description="RING-type" evidence="10">
    <location>
        <begin position="117"/>
        <end position="158"/>
    </location>
</feature>
<feature type="compositionally biased region" description="Polar residues" evidence="9">
    <location>
        <begin position="188"/>
        <end position="209"/>
    </location>
</feature>
<evidence type="ECO:0000256" key="9">
    <source>
        <dbReference type="SAM" id="MobiDB-lite"/>
    </source>
</evidence>
<dbReference type="GO" id="GO:0016567">
    <property type="term" value="P:protein ubiquitination"/>
    <property type="evidence" value="ECO:0007669"/>
    <property type="project" value="TreeGrafter"/>
</dbReference>
<protein>
    <recommendedName>
        <fullName evidence="2">RING-type E3 ubiquitin transferase</fullName>
        <ecNumber evidence="2">2.3.2.27</ecNumber>
    </recommendedName>
</protein>
<dbReference type="FunFam" id="3.30.40.10:FF:000127">
    <property type="entry name" value="E3 ubiquitin-protein ligase RNF181"/>
    <property type="match status" value="1"/>
</dbReference>
<evidence type="ECO:0000256" key="6">
    <source>
        <dbReference type="ARBA" id="ARBA00022786"/>
    </source>
</evidence>
<evidence type="ECO:0000256" key="3">
    <source>
        <dbReference type="ARBA" id="ARBA00022679"/>
    </source>
</evidence>
<dbReference type="PANTHER" id="PTHR15710">
    <property type="entry name" value="E3 UBIQUITIN-PROTEIN LIGASE PRAJA"/>
    <property type="match status" value="1"/>
</dbReference>
<feature type="region of interest" description="Disordered" evidence="9">
    <location>
        <begin position="188"/>
        <end position="216"/>
    </location>
</feature>
<organism evidence="11 12">
    <name type="scientific">Cuscuta epithymum</name>
    <dbReference type="NCBI Taxonomy" id="186058"/>
    <lineage>
        <taxon>Eukaryota</taxon>
        <taxon>Viridiplantae</taxon>
        <taxon>Streptophyta</taxon>
        <taxon>Embryophyta</taxon>
        <taxon>Tracheophyta</taxon>
        <taxon>Spermatophyta</taxon>
        <taxon>Magnoliopsida</taxon>
        <taxon>eudicotyledons</taxon>
        <taxon>Gunneridae</taxon>
        <taxon>Pentapetalae</taxon>
        <taxon>asterids</taxon>
        <taxon>lamiids</taxon>
        <taxon>Solanales</taxon>
        <taxon>Convolvulaceae</taxon>
        <taxon>Cuscuteae</taxon>
        <taxon>Cuscuta</taxon>
        <taxon>Cuscuta subgen. Cuscuta</taxon>
    </lineage>
</organism>
<dbReference type="AlphaFoldDB" id="A0AAV0CY02"/>
<dbReference type="Gene3D" id="3.30.40.10">
    <property type="entry name" value="Zinc/RING finger domain, C3HC4 (zinc finger)"/>
    <property type="match status" value="1"/>
</dbReference>
<dbReference type="InterPro" id="IPR001841">
    <property type="entry name" value="Znf_RING"/>
</dbReference>
<evidence type="ECO:0000313" key="12">
    <source>
        <dbReference type="Proteomes" id="UP001152523"/>
    </source>
</evidence>
<evidence type="ECO:0000256" key="4">
    <source>
        <dbReference type="ARBA" id="ARBA00022723"/>
    </source>
</evidence>
<keyword evidence="6" id="KW-0833">Ubl conjugation pathway</keyword>
<keyword evidence="5 8" id="KW-0863">Zinc-finger</keyword>
<keyword evidence="7" id="KW-0862">Zinc</keyword>
<accession>A0AAV0CY02</accession>
<gene>
    <name evidence="11" type="ORF">CEPIT_LOCUS10094</name>
</gene>
<dbReference type="Proteomes" id="UP001152523">
    <property type="component" value="Unassembled WGS sequence"/>
</dbReference>
<dbReference type="PROSITE" id="PS50089">
    <property type="entry name" value="ZF_RING_2"/>
    <property type="match status" value="1"/>
</dbReference>
<name>A0AAV0CY02_9ASTE</name>
<dbReference type="EC" id="2.3.2.27" evidence="2"/>
<dbReference type="SMART" id="SM00184">
    <property type="entry name" value="RING"/>
    <property type="match status" value="1"/>
</dbReference>
<proteinExistence type="predicted"/>
<dbReference type="GO" id="GO:0005737">
    <property type="term" value="C:cytoplasm"/>
    <property type="evidence" value="ECO:0007669"/>
    <property type="project" value="TreeGrafter"/>
</dbReference>
<feature type="compositionally biased region" description="Polar residues" evidence="9">
    <location>
        <begin position="27"/>
        <end position="45"/>
    </location>
</feature>
<dbReference type="SUPFAM" id="SSF57850">
    <property type="entry name" value="RING/U-box"/>
    <property type="match status" value="1"/>
</dbReference>
<evidence type="ECO:0000256" key="7">
    <source>
        <dbReference type="ARBA" id="ARBA00022833"/>
    </source>
</evidence>
<reference evidence="11" key="1">
    <citation type="submission" date="2022-07" db="EMBL/GenBank/DDBJ databases">
        <authorList>
            <person name="Macas J."/>
            <person name="Novak P."/>
            <person name="Neumann P."/>
        </authorList>
    </citation>
    <scope>NUCLEOTIDE SEQUENCE</scope>
</reference>